<sequence length="131" mass="15381">MFFKDSNFTKKNFLKNLFLVREPEIEFLKSSEQTKINISRKISEEEWESFFNRLTTARIEANLTQAQVAKSLGKYQSYISKIESGEKNCLWKILSDYTNFIINLPNIFVPYSLNKNLKITHNISTNPILSF</sequence>
<feature type="domain" description="HTH cro/C1-type" evidence="1">
    <location>
        <begin position="54"/>
        <end position="88"/>
    </location>
</feature>
<evidence type="ECO:0000259" key="1">
    <source>
        <dbReference type="PROSITE" id="PS50943"/>
    </source>
</evidence>
<protein>
    <submittedName>
        <fullName evidence="2">DNA-binding helix-turn-helix domain protein</fullName>
    </submittedName>
</protein>
<dbReference type="InterPro" id="IPR010982">
    <property type="entry name" value="Lambda_DNA-bd_dom_sf"/>
</dbReference>
<organism evidence="2 3">
    <name type="scientific">Leptospira interrogans serovar Grippotyphosa str. LT2186</name>
    <dbReference type="NCBI Taxonomy" id="1001599"/>
    <lineage>
        <taxon>Bacteria</taxon>
        <taxon>Pseudomonadati</taxon>
        <taxon>Spirochaetota</taxon>
        <taxon>Spirochaetia</taxon>
        <taxon>Leptospirales</taxon>
        <taxon>Leptospiraceae</taxon>
        <taxon>Leptospira</taxon>
    </lineage>
</organism>
<dbReference type="BioCyc" id="LINT1001599:G11K9-2466-MONOMER"/>
<name>M3GWL0_LEPIR</name>
<gene>
    <name evidence="2" type="ORF">LEP1GSC151_4667</name>
</gene>
<keyword evidence="2" id="KW-0238">DNA-binding</keyword>
<comment type="caution">
    <text evidence="2">The sequence shown here is derived from an EMBL/GenBank/DDBJ whole genome shotgun (WGS) entry which is preliminary data.</text>
</comment>
<dbReference type="AlphaFoldDB" id="M3GWL0"/>
<dbReference type="Gene3D" id="1.10.260.40">
    <property type="entry name" value="lambda repressor-like DNA-binding domains"/>
    <property type="match status" value="1"/>
</dbReference>
<dbReference type="PROSITE" id="PS50943">
    <property type="entry name" value="HTH_CROC1"/>
    <property type="match status" value="1"/>
</dbReference>
<dbReference type="SMART" id="SM00530">
    <property type="entry name" value="HTH_XRE"/>
    <property type="match status" value="1"/>
</dbReference>
<evidence type="ECO:0000313" key="2">
    <source>
        <dbReference type="EMBL" id="EMG11088.1"/>
    </source>
</evidence>
<evidence type="ECO:0000313" key="3">
    <source>
        <dbReference type="Proteomes" id="UP000011776"/>
    </source>
</evidence>
<dbReference type="SUPFAM" id="SSF47413">
    <property type="entry name" value="lambda repressor-like DNA-binding domains"/>
    <property type="match status" value="1"/>
</dbReference>
<dbReference type="Pfam" id="PF01381">
    <property type="entry name" value="HTH_3"/>
    <property type="match status" value="1"/>
</dbReference>
<accession>M3GWL0</accession>
<dbReference type="InterPro" id="IPR001387">
    <property type="entry name" value="Cro/C1-type_HTH"/>
</dbReference>
<dbReference type="EMBL" id="AFME02000197">
    <property type="protein sequence ID" value="EMG11088.1"/>
    <property type="molecule type" value="Genomic_DNA"/>
</dbReference>
<dbReference type="CDD" id="cd00093">
    <property type="entry name" value="HTH_XRE"/>
    <property type="match status" value="1"/>
</dbReference>
<dbReference type="Proteomes" id="UP000011776">
    <property type="component" value="Unassembled WGS sequence"/>
</dbReference>
<reference evidence="2 3" key="1">
    <citation type="submission" date="2013-02" db="EMBL/GenBank/DDBJ databases">
        <authorList>
            <person name="Harkins D.M."/>
            <person name="Durkin A.S."/>
            <person name="Brinkac L.M."/>
            <person name="Haft D.H."/>
            <person name="Selengut J.D."/>
            <person name="Sanka R."/>
            <person name="DePew J."/>
            <person name="Purushe J."/>
            <person name="Tulsiani S.M."/>
            <person name="Graham G.C."/>
            <person name="Burns M.-A."/>
            <person name="Dohnt M.F."/>
            <person name="Smythe L.D."/>
            <person name="McKay D.B."/>
            <person name="Craig S.B."/>
            <person name="Vinetz J.M."/>
            <person name="Sutton G.G."/>
            <person name="Nierman W.C."/>
            <person name="Fouts D.E."/>
        </authorList>
    </citation>
    <scope>NUCLEOTIDE SEQUENCE [LARGE SCALE GENOMIC DNA]</scope>
    <source>
        <strain evidence="2 3">LT2186</strain>
    </source>
</reference>
<dbReference type="GO" id="GO:0003677">
    <property type="term" value="F:DNA binding"/>
    <property type="evidence" value="ECO:0007669"/>
    <property type="project" value="UniProtKB-KW"/>
</dbReference>
<proteinExistence type="predicted"/>